<organism evidence="3 4">
    <name type="scientific">Vibrio splendidus</name>
    <dbReference type="NCBI Taxonomy" id="29497"/>
    <lineage>
        <taxon>Bacteria</taxon>
        <taxon>Pseudomonadati</taxon>
        <taxon>Pseudomonadota</taxon>
        <taxon>Gammaproteobacteria</taxon>
        <taxon>Vibrionales</taxon>
        <taxon>Vibrionaceae</taxon>
        <taxon>Vibrio</taxon>
    </lineage>
</organism>
<evidence type="ECO:0000256" key="1">
    <source>
        <dbReference type="SAM" id="MobiDB-lite"/>
    </source>
</evidence>
<feature type="domain" description="Phage tail assembly chaperone-like" evidence="2">
    <location>
        <begin position="55"/>
        <end position="128"/>
    </location>
</feature>
<dbReference type="InterPro" id="IPR031893">
    <property type="entry name" value="Phage_tail_APC"/>
</dbReference>
<dbReference type="EMBL" id="VTXL01000033">
    <property type="protein sequence ID" value="NOJ15798.1"/>
    <property type="molecule type" value="Genomic_DNA"/>
</dbReference>
<protein>
    <recommendedName>
        <fullName evidence="2">Phage tail assembly chaperone-like domain-containing protein</fullName>
    </recommendedName>
</protein>
<dbReference type="AlphaFoldDB" id="A0A7Y4G1G9"/>
<evidence type="ECO:0000259" key="2">
    <source>
        <dbReference type="Pfam" id="PF16778"/>
    </source>
</evidence>
<gene>
    <name evidence="3" type="ORF">F0234_23915</name>
</gene>
<dbReference type="Proteomes" id="UP000519158">
    <property type="component" value="Unassembled WGS sequence"/>
</dbReference>
<sequence>MMKMQEPVVLSVTHNDVTFFNVPLGGKLVTPHGDTITIDIPLNVIQTAYESQEWELIRIRRDKLISSTDKEYLRHHRELRNGKVPDDEDNPTTLSSGQLSDLDTYIQALADIPQVYTNPDNVVWPERPTQ</sequence>
<evidence type="ECO:0000313" key="3">
    <source>
        <dbReference type="EMBL" id="NOJ15798.1"/>
    </source>
</evidence>
<evidence type="ECO:0000313" key="4">
    <source>
        <dbReference type="Proteomes" id="UP000519158"/>
    </source>
</evidence>
<accession>A0A7Y4G1G9</accession>
<comment type="caution">
    <text evidence="3">The sequence shown here is derived from an EMBL/GenBank/DDBJ whole genome shotgun (WGS) entry which is preliminary data.</text>
</comment>
<feature type="region of interest" description="Disordered" evidence="1">
    <location>
        <begin position="76"/>
        <end position="99"/>
    </location>
</feature>
<dbReference type="Pfam" id="PF16778">
    <property type="entry name" value="Phage_tail_APC"/>
    <property type="match status" value="1"/>
</dbReference>
<name>A0A7Y4G1G9_VIBSP</name>
<proteinExistence type="predicted"/>
<reference evidence="3 4" key="1">
    <citation type="submission" date="2019-09" db="EMBL/GenBank/DDBJ databases">
        <title>Draft genome sequencing and comparative genomics of hatchery-associated Vibrios.</title>
        <authorList>
            <person name="Kehlet-Delgado H."/>
            <person name="Mueller R.S."/>
        </authorList>
    </citation>
    <scope>NUCLEOTIDE SEQUENCE [LARGE SCALE GENOMIC DNA]</scope>
    <source>
        <strain evidence="3 4">99-70-13A3</strain>
    </source>
</reference>